<accession>A0A6G9LKQ8</accession>
<evidence type="ECO:0000313" key="1">
    <source>
        <dbReference type="EMBL" id="QIQ66215.1"/>
    </source>
</evidence>
<reference evidence="2" key="1">
    <citation type="submission" date="2020-02" db="EMBL/GenBank/DDBJ databases">
        <authorList>
            <person name="Olsen N.S."/>
            <person name="Forero-Junco L."/>
            <person name="Kot W."/>
            <person name="Hansen L.H."/>
        </authorList>
    </citation>
    <scope>NUCLEOTIDE SEQUENCE [LARGE SCALE GENOMIC DNA]</scope>
</reference>
<proteinExistence type="predicted"/>
<keyword evidence="2" id="KW-1185">Reference proteome</keyword>
<name>A0A6G9LKQ8_9CAUD</name>
<sequence>MKKQYQSKEQEILNQAKTVSKLESLSAKEKIAVLKFLEKKHVNMGGNW</sequence>
<dbReference type="EMBL" id="MT119360">
    <property type="protein sequence ID" value="QIQ66215.1"/>
    <property type="molecule type" value="Genomic_DNA"/>
</dbReference>
<dbReference type="Proteomes" id="UP000501773">
    <property type="component" value="Segment"/>
</dbReference>
<protein>
    <submittedName>
        <fullName evidence="1">Uncharacterized protein</fullName>
    </submittedName>
</protein>
<organism evidence="1 2">
    <name type="scientific">Enterococcus phage nattely</name>
    <dbReference type="NCBI Taxonomy" id="2719593"/>
    <lineage>
        <taxon>Viruses</taxon>
        <taxon>Duplodnaviria</taxon>
        <taxon>Heunggongvirae</taxon>
        <taxon>Uroviricota</taxon>
        <taxon>Caudoviricetes</taxon>
        <taxon>Andrewesvirinae</taxon>
        <taxon>Vipetofemvirus</taxon>
        <taxon>Vipetofemvirus nattely</taxon>
    </lineage>
</organism>
<evidence type="ECO:0000313" key="2">
    <source>
        <dbReference type="Proteomes" id="UP000501773"/>
    </source>
</evidence>
<gene>
    <name evidence="1" type="ORF">nattely_48</name>
</gene>